<accession>A0A0N4YER9</accession>
<dbReference type="SUPFAM" id="SSF52949">
    <property type="entry name" value="Macro domain-like"/>
    <property type="match status" value="1"/>
</dbReference>
<comment type="subcellular location">
    <subcellularLocation>
        <location evidence="1">Nucleus</location>
    </subcellularLocation>
</comment>
<feature type="domain" description="Helicase C-terminal" evidence="9">
    <location>
        <begin position="1"/>
        <end position="156"/>
    </location>
</feature>
<feature type="coiled-coil region" evidence="7">
    <location>
        <begin position="274"/>
        <end position="304"/>
    </location>
</feature>
<evidence type="ECO:0000256" key="2">
    <source>
        <dbReference type="ARBA" id="ARBA00007025"/>
    </source>
</evidence>
<dbReference type="AlphaFoldDB" id="A0A0N4YER9"/>
<reference evidence="10" key="1">
    <citation type="submission" date="2017-02" db="UniProtKB">
        <authorList>
            <consortium name="WormBaseParasite"/>
        </authorList>
    </citation>
    <scope>IDENTIFICATION</scope>
</reference>
<dbReference type="InterPro" id="IPR031053">
    <property type="entry name" value="ALC1"/>
</dbReference>
<dbReference type="GO" id="GO:0006338">
    <property type="term" value="P:chromatin remodeling"/>
    <property type="evidence" value="ECO:0007669"/>
    <property type="project" value="InterPro"/>
</dbReference>
<evidence type="ECO:0000256" key="4">
    <source>
        <dbReference type="ARBA" id="ARBA00022801"/>
    </source>
</evidence>
<dbReference type="GO" id="GO:0005524">
    <property type="term" value="F:ATP binding"/>
    <property type="evidence" value="ECO:0007669"/>
    <property type="project" value="UniProtKB-KW"/>
</dbReference>
<evidence type="ECO:0000259" key="9">
    <source>
        <dbReference type="PROSITE" id="PS51194"/>
    </source>
</evidence>
<feature type="compositionally biased region" description="Acidic residues" evidence="8">
    <location>
        <begin position="453"/>
        <end position="482"/>
    </location>
</feature>
<keyword evidence="3" id="KW-0547">Nucleotide-binding</keyword>
<evidence type="ECO:0000256" key="1">
    <source>
        <dbReference type="ARBA" id="ARBA00004123"/>
    </source>
</evidence>
<dbReference type="InterPro" id="IPR049730">
    <property type="entry name" value="SNF2/RAD54-like_C"/>
</dbReference>
<dbReference type="Pfam" id="PF00271">
    <property type="entry name" value="Helicase_C"/>
    <property type="match status" value="1"/>
</dbReference>
<comment type="similarity">
    <text evidence="2">Belongs to the SNF2/RAD54 helicase family.</text>
</comment>
<keyword evidence="7" id="KW-0175">Coiled coil</keyword>
<keyword evidence="4" id="KW-0378">Hydrolase</keyword>
<evidence type="ECO:0000313" key="10">
    <source>
        <dbReference type="WBParaSite" id="NBR_0001521601-mRNA-1"/>
    </source>
</evidence>
<organism evidence="10">
    <name type="scientific">Nippostrongylus brasiliensis</name>
    <name type="common">Rat hookworm</name>
    <dbReference type="NCBI Taxonomy" id="27835"/>
    <lineage>
        <taxon>Eukaryota</taxon>
        <taxon>Metazoa</taxon>
        <taxon>Ecdysozoa</taxon>
        <taxon>Nematoda</taxon>
        <taxon>Chromadorea</taxon>
        <taxon>Rhabditida</taxon>
        <taxon>Rhabditina</taxon>
        <taxon>Rhabditomorpha</taxon>
        <taxon>Strongyloidea</taxon>
        <taxon>Heligmosomidae</taxon>
        <taxon>Nippostrongylus</taxon>
    </lineage>
</organism>
<dbReference type="CDD" id="cd18793">
    <property type="entry name" value="SF2_C_SNF"/>
    <property type="match status" value="1"/>
</dbReference>
<keyword evidence="5" id="KW-0067">ATP-binding</keyword>
<feature type="region of interest" description="Disordered" evidence="8">
    <location>
        <begin position="413"/>
        <end position="493"/>
    </location>
</feature>
<dbReference type="GO" id="GO:0016787">
    <property type="term" value="F:hydrolase activity"/>
    <property type="evidence" value="ECO:0007669"/>
    <property type="project" value="UniProtKB-KW"/>
</dbReference>
<evidence type="ECO:0000256" key="3">
    <source>
        <dbReference type="ARBA" id="ARBA00022741"/>
    </source>
</evidence>
<protein>
    <submittedName>
        <fullName evidence="10">Chromodomain-helicase-DNA-binding protein 1-like (inferred by orthology to a human protein)</fullName>
    </submittedName>
</protein>
<evidence type="ECO:0000256" key="8">
    <source>
        <dbReference type="SAM" id="MobiDB-lite"/>
    </source>
</evidence>
<dbReference type="Gene3D" id="3.40.50.300">
    <property type="entry name" value="P-loop containing nucleotide triphosphate hydrolases"/>
    <property type="match status" value="1"/>
</dbReference>
<evidence type="ECO:0000256" key="5">
    <source>
        <dbReference type="ARBA" id="ARBA00022840"/>
    </source>
</evidence>
<dbReference type="InterPro" id="IPR043472">
    <property type="entry name" value="Macro_dom-like"/>
</dbReference>
<dbReference type="SUPFAM" id="SSF52540">
    <property type="entry name" value="P-loop containing nucleoside triphosphate hydrolases"/>
    <property type="match status" value="1"/>
</dbReference>
<name>A0A0N4YER9_NIPBR</name>
<feature type="compositionally biased region" description="Acidic residues" evidence="8">
    <location>
        <begin position="430"/>
        <end position="443"/>
    </location>
</feature>
<dbReference type="GO" id="GO:0003678">
    <property type="term" value="F:DNA helicase activity"/>
    <property type="evidence" value="ECO:0007669"/>
    <property type="project" value="InterPro"/>
</dbReference>
<dbReference type="PROSITE" id="PS51194">
    <property type="entry name" value="HELICASE_CTER"/>
    <property type="match status" value="1"/>
</dbReference>
<dbReference type="SMART" id="SM00490">
    <property type="entry name" value="HELICc"/>
    <property type="match status" value="1"/>
</dbReference>
<dbReference type="PANTHER" id="PTHR47157:SF1">
    <property type="entry name" value="CHROMODOMAIN-HELICASE-DNA-BINDING PROTEIN 1-LIKE"/>
    <property type="match status" value="1"/>
</dbReference>
<keyword evidence="6" id="KW-0539">Nucleus</keyword>
<evidence type="ECO:0000256" key="6">
    <source>
        <dbReference type="ARBA" id="ARBA00023242"/>
    </source>
</evidence>
<sequence>LFKIFCRSEVCCARFAFNSRTRPCFSGYDYERIDGSVRAEERYAAINKFQNTGKRRDAADSGPWCFLLTTKSGGVGLNLTGADTVIFLDLDWNPQNDIQAMARCHRIGQDRPVRVIRLVGRYTVEQHMHARIRDKQRFTDRVMGNEEVKLSAFDMLTMIKQSLGTLQEQKNEKVVLTDEELETVIGQTNEAGEWLPLKNDKENQVPVALRLDPDEVDKRDTDCSDYRVFEGRTYRVSSKDEEAFEGIRLLRLAQADSSTRRTRVLGDMKPGFSFQEAEEKMKVLKKERAEIAEKRKKAAEAQKQKTWMANGYVSGNLPEPTNVDYEDDAIDMQEDGNLFHVHGDVTRPQRSDGDNTTRSLILHCVDNGGTFGNGGVFSALRAKDPSIAEKYELISRMGDMKIGDAHLIQDVQEMRAPPPKRPARKKTDDFVIDNEELEDEEEINATSSSESEWSGEEEGSIDIESDDDAGDDVSDEEVDELKEDWQSRPCRTSRRRRTANIELRNSSGNVTCASKEESDLHGYVTPEHNGIFWNMAISVFGVPEKTANDLV</sequence>
<dbReference type="WBParaSite" id="NBR_0001521601-mRNA-1">
    <property type="protein sequence ID" value="NBR_0001521601-mRNA-1"/>
    <property type="gene ID" value="NBR_0001521601"/>
</dbReference>
<dbReference type="PANTHER" id="PTHR47157">
    <property type="entry name" value="CHROMODOMAIN-HELICASE-DNA-BINDING PROTEIN 1-LIKE"/>
    <property type="match status" value="1"/>
</dbReference>
<dbReference type="InterPro" id="IPR001650">
    <property type="entry name" value="Helicase_C-like"/>
</dbReference>
<dbReference type="InterPro" id="IPR027417">
    <property type="entry name" value="P-loop_NTPase"/>
</dbReference>
<dbReference type="GO" id="GO:0005634">
    <property type="term" value="C:nucleus"/>
    <property type="evidence" value="ECO:0007669"/>
    <property type="project" value="UniProtKB-SubCell"/>
</dbReference>
<dbReference type="GO" id="GO:0006281">
    <property type="term" value="P:DNA repair"/>
    <property type="evidence" value="ECO:0007669"/>
    <property type="project" value="InterPro"/>
</dbReference>
<dbReference type="Gene3D" id="3.40.220.10">
    <property type="entry name" value="Leucine Aminopeptidase, subunit E, domain 1"/>
    <property type="match status" value="1"/>
</dbReference>
<proteinExistence type="inferred from homology"/>
<evidence type="ECO:0000256" key="7">
    <source>
        <dbReference type="SAM" id="Coils"/>
    </source>
</evidence>